<dbReference type="AlphaFoldDB" id="A0A2D0N225"/>
<sequence>MTRACSSLAALDMNKFFLIAILLFLRGILFGQDDLIGSIEHNVDLIDRDSTLEMKEFDANQVYGHTYDGGGVISVHFDRKGIRKIKEEIGISTGRLTTIIYLKEGDPIKIIEREENFAHHADKPEMDYSRLHQVFQTEIYIFNWEKDHTQVRKKGARNFSEESCGLFEYEPLIALVREQMKK</sequence>
<proteinExistence type="predicted"/>
<gene>
    <name evidence="1" type="ORF">CRP01_31765</name>
</gene>
<dbReference type="EMBL" id="PDUD01000039">
    <property type="protein sequence ID" value="PHN02555.1"/>
    <property type="molecule type" value="Genomic_DNA"/>
</dbReference>
<organism evidence="1 2">
    <name type="scientific">Flavilitoribacter nigricans (strain ATCC 23147 / DSM 23189 / NBRC 102662 / NCIMB 1420 / SS-2)</name>
    <name type="common">Lewinella nigricans</name>
    <dbReference type="NCBI Taxonomy" id="1122177"/>
    <lineage>
        <taxon>Bacteria</taxon>
        <taxon>Pseudomonadati</taxon>
        <taxon>Bacteroidota</taxon>
        <taxon>Saprospiria</taxon>
        <taxon>Saprospirales</taxon>
        <taxon>Lewinellaceae</taxon>
        <taxon>Flavilitoribacter</taxon>
    </lineage>
</organism>
<name>A0A2D0N225_FLAN2</name>
<reference evidence="1 2" key="1">
    <citation type="submission" date="2017-10" db="EMBL/GenBank/DDBJ databases">
        <title>The draft genome sequence of Lewinella nigricans NBRC 102662.</title>
        <authorList>
            <person name="Wang K."/>
        </authorList>
    </citation>
    <scope>NUCLEOTIDE SEQUENCE [LARGE SCALE GENOMIC DNA]</scope>
    <source>
        <strain evidence="1 2">NBRC 102662</strain>
    </source>
</reference>
<comment type="caution">
    <text evidence="1">The sequence shown here is derived from an EMBL/GenBank/DDBJ whole genome shotgun (WGS) entry which is preliminary data.</text>
</comment>
<evidence type="ECO:0000313" key="2">
    <source>
        <dbReference type="Proteomes" id="UP000223913"/>
    </source>
</evidence>
<evidence type="ECO:0000313" key="1">
    <source>
        <dbReference type="EMBL" id="PHN02555.1"/>
    </source>
</evidence>
<dbReference type="Proteomes" id="UP000223913">
    <property type="component" value="Unassembled WGS sequence"/>
</dbReference>
<protein>
    <submittedName>
        <fullName evidence="1">Uncharacterized protein</fullName>
    </submittedName>
</protein>
<accession>A0A2D0N225</accession>
<keyword evidence="2" id="KW-1185">Reference proteome</keyword>